<protein>
    <recommendedName>
        <fullName evidence="14">Disulfide bond formation protein B</fullName>
    </recommendedName>
    <alternativeName>
        <fullName evidence="14">Disulfide oxidoreductase</fullName>
    </alternativeName>
</protein>
<dbReference type="HAMAP" id="MF_00286">
    <property type="entry name" value="DsbB"/>
    <property type="match status" value="1"/>
</dbReference>
<comment type="subcellular location">
    <subcellularLocation>
        <location evidence="1">Cell inner membrane</location>
        <topology evidence="1">Multi-pass membrane protein</topology>
    </subcellularLocation>
    <subcellularLocation>
        <location evidence="14">Cell membrane</location>
        <topology evidence="14">Multi-pass membrane protein</topology>
    </subcellularLocation>
</comment>
<reference evidence="17" key="1">
    <citation type="journal article" date="2019" name="Int. J. Syst. Evol. Microbiol.">
        <title>The Global Catalogue of Microorganisms (GCM) 10K type strain sequencing project: providing services to taxonomists for standard genome sequencing and annotation.</title>
        <authorList>
            <consortium name="The Broad Institute Genomics Platform"/>
            <consortium name="The Broad Institute Genome Sequencing Center for Infectious Disease"/>
            <person name="Wu L."/>
            <person name="Ma J."/>
        </authorList>
    </citation>
    <scope>NUCLEOTIDE SEQUENCE [LARGE SCALE GENOMIC DNA]</scope>
    <source>
        <strain evidence="17">KCTC 62784</strain>
    </source>
</reference>
<feature type="topological domain" description="Cytoplasmic" evidence="14">
    <location>
        <begin position="167"/>
        <end position="175"/>
    </location>
</feature>
<feature type="topological domain" description="Periplasmic" evidence="14">
    <location>
        <begin position="34"/>
        <end position="51"/>
    </location>
</feature>
<evidence type="ECO:0000256" key="7">
    <source>
        <dbReference type="ARBA" id="ARBA00022982"/>
    </source>
</evidence>
<keyword evidence="11 14" id="KW-1015">Disulfide bond</keyword>
<keyword evidence="3 14" id="KW-0813">Transport</keyword>
<keyword evidence="10 14" id="KW-0472">Membrane</keyword>
<dbReference type="Pfam" id="PF02600">
    <property type="entry name" value="DsbB"/>
    <property type="match status" value="1"/>
</dbReference>
<dbReference type="EMBL" id="JBHRSE010000039">
    <property type="protein sequence ID" value="MFC3023448.1"/>
    <property type="molecule type" value="Genomic_DNA"/>
</dbReference>
<keyword evidence="8 14" id="KW-1133">Transmembrane helix</keyword>
<dbReference type="Proteomes" id="UP001595384">
    <property type="component" value="Unassembled WGS sequence"/>
</dbReference>
<evidence type="ECO:0000256" key="5">
    <source>
        <dbReference type="ARBA" id="ARBA00022519"/>
    </source>
</evidence>
<evidence type="ECO:0000256" key="15">
    <source>
        <dbReference type="SAM" id="Phobius"/>
    </source>
</evidence>
<evidence type="ECO:0000256" key="10">
    <source>
        <dbReference type="ARBA" id="ARBA00023136"/>
    </source>
</evidence>
<keyword evidence="4 14" id="KW-1003">Cell membrane</keyword>
<keyword evidence="5" id="KW-0997">Cell inner membrane</keyword>
<comment type="function">
    <text evidence="14">Required for disulfide bond formation in some periplasmic proteins. Acts by oxidizing the DsbA protein.</text>
</comment>
<feature type="transmembrane region" description="Helical" evidence="15">
    <location>
        <begin position="148"/>
        <end position="169"/>
    </location>
</feature>
<feature type="disulfide bond" description="Redox-active" evidence="14">
    <location>
        <begin position="107"/>
        <end position="133"/>
    </location>
</feature>
<gene>
    <name evidence="14 16" type="primary">dsbB</name>
    <name evidence="16" type="ORF">ACFODT_06400</name>
</gene>
<dbReference type="InterPro" id="IPR022920">
    <property type="entry name" value="Disulphide_bond_form_DsbB"/>
</dbReference>
<keyword evidence="12 14" id="KW-0143">Chaperone</keyword>
<evidence type="ECO:0000256" key="2">
    <source>
        <dbReference type="ARBA" id="ARBA00008823"/>
    </source>
</evidence>
<dbReference type="GO" id="GO:0016491">
    <property type="term" value="F:oxidoreductase activity"/>
    <property type="evidence" value="ECO:0007669"/>
    <property type="project" value="UniProtKB-KW"/>
</dbReference>
<evidence type="ECO:0000256" key="14">
    <source>
        <dbReference type="HAMAP-Rule" id="MF_00286"/>
    </source>
</evidence>
<keyword evidence="9 14" id="KW-0560">Oxidoreductase</keyword>
<comment type="similarity">
    <text evidence="2 14">Belongs to the DsbB family.</text>
</comment>
<evidence type="ECO:0000256" key="3">
    <source>
        <dbReference type="ARBA" id="ARBA00022448"/>
    </source>
</evidence>
<evidence type="ECO:0000256" key="4">
    <source>
        <dbReference type="ARBA" id="ARBA00022475"/>
    </source>
</evidence>
<dbReference type="InterPro" id="IPR050183">
    <property type="entry name" value="DsbB"/>
</dbReference>
<feature type="topological domain" description="Cytoplasmic" evidence="14">
    <location>
        <begin position="1"/>
        <end position="16"/>
    </location>
</feature>
<evidence type="ECO:0000256" key="6">
    <source>
        <dbReference type="ARBA" id="ARBA00022692"/>
    </source>
</evidence>
<sequence>MTLFSYLNTISRQRLPWLLLFAFVVFFEGCALFFQHVLGLAPCVMCIYERIAMLGIGGAALIGAIAPNNRVFRWVGLLLWGGCTYKGVRLALEHVNLQFHPSPFTTCDRFVTLPSWLPLNDWMPWMFKAYGDCGDIVWQFLSLSMPQWLVIIFIGNLVAFALLITSQCVKPLRSM</sequence>
<comment type="caution">
    <text evidence="16">The sequence shown here is derived from an EMBL/GenBank/DDBJ whole genome shotgun (WGS) entry which is preliminary data.</text>
</comment>
<evidence type="ECO:0000256" key="1">
    <source>
        <dbReference type="ARBA" id="ARBA00004429"/>
    </source>
</evidence>
<evidence type="ECO:0000256" key="11">
    <source>
        <dbReference type="ARBA" id="ARBA00023157"/>
    </source>
</evidence>
<feature type="transmembrane region" description="Helical" evidence="15">
    <location>
        <begin position="47"/>
        <end position="66"/>
    </location>
</feature>
<proteinExistence type="inferred from homology"/>
<dbReference type="Gene3D" id="1.20.1550.10">
    <property type="entry name" value="DsbB-like"/>
    <property type="match status" value="1"/>
</dbReference>
<dbReference type="NCBIfam" id="NF002485">
    <property type="entry name" value="PRK01749.1"/>
    <property type="match status" value="1"/>
</dbReference>
<evidence type="ECO:0000256" key="12">
    <source>
        <dbReference type="ARBA" id="ARBA00023186"/>
    </source>
</evidence>
<comment type="caution">
    <text evidence="14">Lacks conserved residue(s) required for the propagation of feature annotation.</text>
</comment>
<evidence type="ECO:0000256" key="13">
    <source>
        <dbReference type="ARBA" id="ARBA00023284"/>
    </source>
</evidence>
<feature type="disulfide bond" description="Redox-active" evidence="14">
    <location>
        <begin position="43"/>
        <end position="46"/>
    </location>
</feature>
<keyword evidence="13 14" id="KW-0676">Redox-active center</keyword>
<dbReference type="RefSeq" id="WP_123016345.1">
    <property type="nucleotide sequence ID" value="NZ_AP024911.1"/>
</dbReference>
<dbReference type="PANTHER" id="PTHR36570:SF2">
    <property type="entry name" value="DISULFIDE BOND FORMATION PROTEIN B"/>
    <property type="match status" value="1"/>
</dbReference>
<feature type="topological domain" description="Periplasmic" evidence="14">
    <location>
        <begin position="93"/>
        <end position="147"/>
    </location>
</feature>
<name>A0ABV7C9F3_9VIBR</name>
<dbReference type="InterPro" id="IPR023380">
    <property type="entry name" value="DsbB-like_sf"/>
</dbReference>
<evidence type="ECO:0000256" key="8">
    <source>
        <dbReference type="ARBA" id="ARBA00022989"/>
    </source>
</evidence>
<organism evidence="16 17">
    <name type="scientific">Vibrio zhugei</name>
    <dbReference type="NCBI Taxonomy" id="2479546"/>
    <lineage>
        <taxon>Bacteria</taxon>
        <taxon>Pseudomonadati</taxon>
        <taxon>Pseudomonadota</taxon>
        <taxon>Gammaproteobacteria</taxon>
        <taxon>Vibrionales</taxon>
        <taxon>Vibrionaceae</taxon>
        <taxon>Vibrio</taxon>
    </lineage>
</organism>
<dbReference type="InterPro" id="IPR003752">
    <property type="entry name" value="DiS_bond_form_DsbB/BdbC"/>
</dbReference>
<dbReference type="PANTHER" id="PTHR36570">
    <property type="entry name" value="DISULFIDE BOND FORMATION PROTEIN B"/>
    <property type="match status" value="1"/>
</dbReference>
<evidence type="ECO:0000313" key="16">
    <source>
        <dbReference type="EMBL" id="MFC3023448.1"/>
    </source>
</evidence>
<accession>A0ABV7C9F3</accession>
<dbReference type="SUPFAM" id="SSF158442">
    <property type="entry name" value="DsbB-like"/>
    <property type="match status" value="1"/>
</dbReference>
<evidence type="ECO:0000256" key="9">
    <source>
        <dbReference type="ARBA" id="ARBA00023002"/>
    </source>
</evidence>
<keyword evidence="7 14" id="KW-0249">Electron transport</keyword>
<keyword evidence="6 14" id="KW-0812">Transmembrane</keyword>
<feature type="transmembrane region" description="Helical" evidence="15">
    <location>
        <begin position="15"/>
        <end position="35"/>
    </location>
</feature>
<evidence type="ECO:0000313" key="17">
    <source>
        <dbReference type="Proteomes" id="UP001595384"/>
    </source>
</evidence>
<keyword evidence="17" id="KW-1185">Reference proteome</keyword>